<dbReference type="Gene3D" id="6.20.250.70">
    <property type="match status" value="1"/>
</dbReference>
<protein>
    <recommendedName>
        <fullName evidence="4">DNA-directed RNA polymerase I subunit RPA34</fullName>
    </recommendedName>
</protein>
<feature type="compositionally biased region" description="Basic residues" evidence="1">
    <location>
        <begin position="240"/>
        <end position="251"/>
    </location>
</feature>
<dbReference type="Pfam" id="PF08208">
    <property type="entry name" value="RNA_polI_A34"/>
    <property type="match status" value="1"/>
</dbReference>
<evidence type="ECO:0008006" key="4">
    <source>
        <dbReference type="Google" id="ProtNLM"/>
    </source>
</evidence>
<dbReference type="AlphaFoldDB" id="A0A8C8SS57"/>
<dbReference type="PANTHER" id="PTHR15484:SF8">
    <property type="entry name" value="DNA-DIRECTED RNA POLYMERASE I SUBUNIT RPA34"/>
    <property type="match status" value="1"/>
</dbReference>
<evidence type="ECO:0000256" key="1">
    <source>
        <dbReference type="SAM" id="MobiDB-lite"/>
    </source>
</evidence>
<dbReference type="GO" id="GO:0003723">
    <property type="term" value="F:RNA binding"/>
    <property type="evidence" value="ECO:0007669"/>
    <property type="project" value="TreeGrafter"/>
</dbReference>
<dbReference type="Proteomes" id="UP000694393">
    <property type="component" value="Unplaced"/>
</dbReference>
<feature type="compositionally biased region" description="Basic and acidic residues" evidence="1">
    <location>
        <begin position="220"/>
        <end position="231"/>
    </location>
</feature>
<sequence>MERLREAPEGLPRFQCPPDFCPSPFAPGPSFLPEQLRDPSKELWLIRAPADFSPESLDGRAMPLVGFQTLKTKAGGTRRVFDVHSALREPGSPHLLVPLARSGQLSCASSFHGCMNICERFGDRTRGSPPKAIAARPAPQIMVGLKQRFLPFGGSPKRRCPEEAAMSPPATDMQGELGPARKKKKKRAKEEPKELPVSIKQEPVEEPWSWESGDPAPEAPRGEGDDLRGAEEPTVGDLSHRHKKKKKKHRHEALDREAWPGQLLDHGSIKQEPAHLKSE</sequence>
<organism evidence="2 3">
    <name type="scientific">Pelusios castaneus</name>
    <name type="common">West African mud turtle</name>
    <dbReference type="NCBI Taxonomy" id="367368"/>
    <lineage>
        <taxon>Eukaryota</taxon>
        <taxon>Metazoa</taxon>
        <taxon>Chordata</taxon>
        <taxon>Craniata</taxon>
        <taxon>Vertebrata</taxon>
        <taxon>Euteleostomi</taxon>
        <taxon>Archelosauria</taxon>
        <taxon>Testudinata</taxon>
        <taxon>Testudines</taxon>
        <taxon>Pleurodira</taxon>
        <taxon>Pelomedusidae</taxon>
        <taxon>Pelusios</taxon>
    </lineage>
</organism>
<reference evidence="2" key="2">
    <citation type="submission" date="2025-09" db="UniProtKB">
        <authorList>
            <consortium name="Ensembl"/>
        </authorList>
    </citation>
    <scope>IDENTIFICATION</scope>
</reference>
<dbReference type="Ensembl" id="ENSPCET00000025081.1">
    <property type="protein sequence ID" value="ENSPCEP00000024268.1"/>
    <property type="gene ID" value="ENSPCEG00000018362.1"/>
</dbReference>
<dbReference type="GO" id="GO:0005736">
    <property type="term" value="C:RNA polymerase I complex"/>
    <property type="evidence" value="ECO:0007669"/>
    <property type="project" value="TreeGrafter"/>
</dbReference>
<feature type="region of interest" description="Disordered" evidence="1">
    <location>
        <begin position="152"/>
        <end position="279"/>
    </location>
</feature>
<evidence type="ECO:0000313" key="3">
    <source>
        <dbReference type="Proteomes" id="UP000694393"/>
    </source>
</evidence>
<dbReference type="GO" id="GO:0006360">
    <property type="term" value="P:transcription by RNA polymerase I"/>
    <property type="evidence" value="ECO:0007669"/>
    <property type="project" value="InterPro"/>
</dbReference>
<proteinExistence type="predicted"/>
<name>A0A8C8SS57_9SAUR</name>
<reference evidence="2" key="1">
    <citation type="submission" date="2025-08" db="UniProtKB">
        <authorList>
            <consortium name="Ensembl"/>
        </authorList>
    </citation>
    <scope>IDENTIFICATION</scope>
</reference>
<dbReference type="PANTHER" id="PTHR15484">
    <property type="entry name" value="DNA-DIRECTED RNA POLYMERASE I SUBUNIT RPA34"/>
    <property type="match status" value="1"/>
</dbReference>
<keyword evidence="3" id="KW-1185">Reference proteome</keyword>
<dbReference type="InterPro" id="IPR013240">
    <property type="entry name" value="DNA-dir_RNA_pol1_su_RPA34"/>
</dbReference>
<evidence type="ECO:0000313" key="2">
    <source>
        <dbReference type="Ensembl" id="ENSPCEP00000024268.1"/>
    </source>
</evidence>
<accession>A0A8C8SS57</accession>
<feature type="compositionally biased region" description="Basic and acidic residues" evidence="1">
    <location>
        <begin position="267"/>
        <end position="279"/>
    </location>
</feature>